<dbReference type="HOGENOM" id="CLU_071345_0_0_1"/>
<reference evidence="2" key="1">
    <citation type="journal article" date="2014" name="Proc. Natl. Acad. Sci. U.S.A.">
        <title>Extensive sampling of basidiomycete genomes demonstrates inadequacy of the white-rot/brown-rot paradigm for wood decay fungi.</title>
        <authorList>
            <person name="Riley R."/>
            <person name="Salamov A.A."/>
            <person name="Brown D.W."/>
            <person name="Nagy L.G."/>
            <person name="Floudas D."/>
            <person name="Held B.W."/>
            <person name="Levasseur A."/>
            <person name="Lombard V."/>
            <person name="Morin E."/>
            <person name="Otillar R."/>
            <person name="Lindquist E.A."/>
            <person name="Sun H."/>
            <person name="LaButti K.M."/>
            <person name="Schmutz J."/>
            <person name="Jabbour D."/>
            <person name="Luo H."/>
            <person name="Baker S.E."/>
            <person name="Pisabarro A.G."/>
            <person name="Walton J.D."/>
            <person name="Blanchette R.A."/>
            <person name="Henrissat B."/>
            <person name="Martin F."/>
            <person name="Cullen D."/>
            <person name="Hibbett D.S."/>
            <person name="Grigoriev I.V."/>
        </authorList>
    </citation>
    <scope>NUCLEOTIDE SEQUENCE [LARGE SCALE GENOMIC DNA]</scope>
    <source>
        <strain evidence="2">CBS 339.88</strain>
    </source>
</reference>
<evidence type="ECO:0008006" key="3">
    <source>
        <dbReference type="Google" id="ProtNLM"/>
    </source>
</evidence>
<feature type="non-terminal residue" evidence="1">
    <location>
        <position position="1"/>
    </location>
</feature>
<sequence>KKENSVTKISDKLLGLKWDSVNHSCAYDSLFTILFNVWSQNKIQWSDVLENHGNYAQTLLEGFKKIDNEGNNFQQARNTVRHKLQRDALQVFPNGNTGTDIRDLLTYMFQQSNEGDCDQIAKCSSCNYNAILNSTSRSLIFVTSSQHKSTNRMFEKWQYNNEDNCLDCNSKIIKTRTFNIKPNFVCFSFEVNVSISKKIKVIIEGKSVTHLPLRGIIYSGGHHFTARVVLGNENVWYHDGIETGIHCYKDNNLNTF</sequence>
<dbReference type="EMBL" id="KL142439">
    <property type="protein sequence ID" value="KDR65591.1"/>
    <property type="molecule type" value="Genomic_DNA"/>
</dbReference>
<organism evidence="1 2">
    <name type="scientific">Galerina marginata (strain CBS 339.88)</name>
    <dbReference type="NCBI Taxonomy" id="685588"/>
    <lineage>
        <taxon>Eukaryota</taxon>
        <taxon>Fungi</taxon>
        <taxon>Dikarya</taxon>
        <taxon>Basidiomycota</taxon>
        <taxon>Agaricomycotina</taxon>
        <taxon>Agaricomycetes</taxon>
        <taxon>Agaricomycetidae</taxon>
        <taxon>Agaricales</taxon>
        <taxon>Agaricineae</taxon>
        <taxon>Strophariaceae</taxon>
        <taxon>Galerina</taxon>
    </lineage>
</organism>
<dbReference type="AlphaFoldDB" id="A0A067S472"/>
<protein>
    <recommendedName>
        <fullName evidence="3">USP domain-containing protein</fullName>
    </recommendedName>
</protein>
<evidence type="ECO:0000313" key="1">
    <source>
        <dbReference type="EMBL" id="KDR65591.1"/>
    </source>
</evidence>
<dbReference type="OrthoDB" id="2884438at2759"/>
<gene>
    <name evidence="1" type="ORF">GALMADRAFT_50952</name>
</gene>
<name>A0A067S472_GALM3</name>
<keyword evidence="2" id="KW-1185">Reference proteome</keyword>
<evidence type="ECO:0000313" key="2">
    <source>
        <dbReference type="Proteomes" id="UP000027222"/>
    </source>
</evidence>
<feature type="non-terminal residue" evidence="1">
    <location>
        <position position="256"/>
    </location>
</feature>
<dbReference type="Proteomes" id="UP000027222">
    <property type="component" value="Unassembled WGS sequence"/>
</dbReference>
<accession>A0A067S472</accession>
<proteinExistence type="predicted"/>